<dbReference type="EMBL" id="PFBY01000014">
    <property type="protein sequence ID" value="PIR76632.1"/>
    <property type="molecule type" value="Genomic_DNA"/>
</dbReference>
<evidence type="ECO:0000313" key="2">
    <source>
        <dbReference type="EMBL" id="PIR76632.1"/>
    </source>
</evidence>
<protein>
    <submittedName>
        <fullName evidence="2">Uncharacterized protein</fullName>
    </submittedName>
</protein>
<reference evidence="3" key="1">
    <citation type="submission" date="2017-09" db="EMBL/GenBank/DDBJ databases">
        <title>Depth-based differentiation of microbial function through sediment-hosted aquifers and enrichment of novel symbionts in the deep terrestrial subsurface.</title>
        <authorList>
            <person name="Probst A.J."/>
            <person name="Ladd B."/>
            <person name="Jarett J.K."/>
            <person name="Geller-Mcgrath D.E."/>
            <person name="Sieber C.M.K."/>
            <person name="Emerson J.B."/>
            <person name="Anantharaman K."/>
            <person name="Thomas B.C."/>
            <person name="Malmstrom R."/>
            <person name="Stieglmeier M."/>
            <person name="Klingl A."/>
            <person name="Woyke T."/>
            <person name="Ryan C.M."/>
            <person name="Banfield J.F."/>
        </authorList>
    </citation>
    <scope>NUCLEOTIDE SEQUENCE [LARGE SCALE GENOMIC DNA]</scope>
</reference>
<sequence>MTDVINLTKKAFTWSVVVMTIAWSIGLSALAAPLAANAAECPSLEAGDLFKVPGNTAVYLINADMKRMYFSSSDVFHTWYNDFSGVVEIDQTCVSAYPNAVNPSGVDYRPGSRLVKVNIAPEVFAVGPGNMRYPISGAEVQALYGDNWGSLLRDIHDFHWPNYTTGATVSGIHDGMLVKRADSDTIYTVVDGKLTTVDGTLPAFVKASVQTPAASLIDALELNVNSVTAASVTADPSQGGGLGTPGTPVDGGALTVSLSADTPAVSTLSASTVNNSLLKVTFRAGDKSVEVKGLTVRKTGLIANARVNGVSVWLDGYRKGDVMSSFNSDNKVTIGFGGGSIVVPANSSKSVTIAFNFDSSATSGTVGAQIAASTDVDTTATVSGSFPLSSGTFGLTDGTASLSAVSVQGQSVGGQSGEPVAADSGQIEIGETKEVAKFKFTESGINDGNVERLIFYVEGSVQDSDLQNFELYAPDNTLLGSSVSMSDRYVTIMVNGGYNIPKGSNRTLTVKATVMDGAGRWFRMQLQNDYDLSVKDGDTQYYILPTDADGGTWSAVSSTSGYFKLKAGTVTVSKKSDSAAGQLSPGSTDVSLGKFEVRAVGESIEVRKVGLLVATSSVATRLTGNVKLVVDGSTVLTTSAASNALYSTASTQYTLSSYVTIPSGETKVFEIVGSLDTAAVSTSEYQAELGNMYLKRLSTKDYQDNKPSSSLTAANNLTMSGNTITISKDTSVGDGNLSTGSNNLLGQWTVKAPSAQGMAVTAASFSLAGTAGILASDDIQNVTLWADGVQLGSTISTAASSSNSFTFNNLTLAKSGTVKLQLKANVLSTAPSASTLIATLSSLTWIGDLTQSSADDTTGYAAQTNTVRTATVTVTGFTDASTVSKIMTPSGTSAVQLGKWQVATLYEDATFNKLRFYLNTTGTQALAIDTASTNFGDLSLYDSANLTTPLSTGSYISSGGYVEFSGLNWTAPANSTKYLLLKGKINASGTMTPEDVSAWSIGATSTNDLEVYTGGGSNITTTGVTFSSPTSTYYLYQDTQPVINSVDLGTVLALGTQAKVFSFSVTNPGTVPLIFSSTTVDVTVTGLTSSLGSTGTISDFQLWEANETGGLGTQLARNQSQCMAGGANVTSCSVETDSATSTSFDSSNDVNSLMENGLTIPAGGTRTFIVTANTNSVLVGKSTGSVNVSAIIGGSTGKSFTAADVGYEVDWSGGYFYYYFTPANSATNSGPYNASDSYEISGSSLSKGF</sequence>
<keyword evidence="1" id="KW-1133">Transmembrane helix</keyword>
<evidence type="ECO:0000256" key="1">
    <source>
        <dbReference type="SAM" id="Phobius"/>
    </source>
</evidence>
<keyword evidence="1" id="KW-0472">Membrane</keyword>
<accession>A0A2H0TWV0</accession>
<dbReference type="Proteomes" id="UP000231530">
    <property type="component" value="Unassembled WGS sequence"/>
</dbReference>
<organism evidence="2 3">
    <name type="scientific">Candidatus Magasanikbacteria bacterium CG10_big_fil_rev_8_21_14_0_10_42_10</name>
    <dbReference type="NCBI Taxonomy" id="1974649"/>
    <lineage>
        <taxon>Bacteria</taxon>
        <taxon>Candidatus Magasanikiibacteriota</taxon>
    </lineage>
</organism>
<comment type="caution">
    <text evidence="2">The sequence shown here is derived from an EMBL/GenBank/DDBJ whole genome shotgun (WGS) entry which is preliminary data.</text>
</comment>
<gene>
    <name evidence="2" type="ORF">COU32_01020</name>
</gene>
<name>A0A2H0TWV0_9BACT</name>
<evidence type="ECO:0000313" key="3">
    <source>
        <dbReference type="Proteomes" id="UP000231530"/>
    </source>
</evidence>
<proteinExistence type="predicted"/>
<feature type="transmembrane region" description="Helical" evidence="1">
    <location>
        <begin position="12"/>
        <end position="36"/>
    </location>
</feature>
<dbReference type="AlphaFoldDB" id="A0A2H0TWV0"/>
<keyword evidence="1" id="KW-0812">Transmembrane</keyword>